<evidence type="ECO:0000256" key="1">
    <source>
        <dbReference type="ARBA" id="ARBA00001182"/>
    </source>
</evidence>
<dbReference type="InterPro" id="IPR057305">
    <property type="entry name" value="Thioredox_PDIA6_C"/>
</dbReference>
<sequence>MQNRAMVEYRGMFYLLYSLLPFLCPALGLYSSNDDVIELTPSNFNRVTSDDSVWFVEFYAPWCGHCKNLAPEWKQAATALKGVVKLAAVNADEHSSLANTYNVKGFPTILMFVKDKHKTSTPYTGGRQASHIVKEALEQVKKLVESRMGQESSQSGGGSGRTDVVELTDNNFEDVVLKSEEPWLVEFFAPWCGHCKNLKPHWETAATELKGVMKVGAVDATVHNQLSQKYGIRGFPTIKFFPAGSKKNTDPVDYDGGRTSDDIVRWAMDKAEASMPAPELTEITSSAVFSDTCENHQICVISVLPSLYDCQSNCRNQHLNTIKQQAAEYKKQKWGWAWTEALKQPELEKVFDIGGAGYPAMVAVHSKKLKRATLRGSFSTEGIHDFLRSLLHGDPSMQLFPVRELPKILTVDPWDGNDAPPIEEEEIDWEEMGIKREL</sequence>
<dbReference type="OrthoDB" id="10264505at2759"/>
<dbReference type="InterPro" id="IPR017937">
    <property type="entry name" value="Thioredoxin_CS"/>
</dbReference>
<keyword evidence="12" id="KW-1133">Transmembrane helix</keyword>
<feature type="transmembrane region" description="Helical" evidence="12">
    <location>
        <begin position="12"/>
        <end position="30"/>
    </location>
</feature>
<reference evidence="14 15" key="1">
    <citation type="journal article" date="2019" name="BMC Genomics">
        <title>New insights from Opisthorchis felineus genome: update on genomics of the epidemiologically important liver flukes.</title>
        <authorList>
            <person name="Ershov N.I."/>
            <person name="Mordvinov V.A."/>
            <person name="Prokhortchouk E.B."/>
            <person name="Pakharukova M.Y."/>
            <person name="Gunbin K.V."/>
            <person name="Ustyantsev K."/>
            <person name="Genaev M.A."/>
            <person name="Blinov A.G."/>
            <person name="Mazur A."/>
            <person name="Boulygina E."/>
            <person name="Tsygankova S."/>
            <person name="Khrameeva E."/>
            <person name="Chekanov N."/>
            <person name="Fan G."/>
            <person name="Xiao A."/>
            <person name="Zhang H."/>
            <person name="Xu X."/>
            <person name="Yang H."/>
            <person name="Solovyev V."/>
            <person name="Lee S.M."/>
            <person name="Liu X."/>
            <person name="Afonnikov D.A."/>
            <person name="Skryabin K.G."/>
        </authorList>
    </citation>
    <scope>NUCLEOTIDE SEQUENCE [LARGE SCALE GENOMIC DNA]</scope>
    <source>
        <strain evidence="14">AK-0245</strain>
        <tissue evidence="14">Whole organism</tissue>
    </source>
</reference>
<dbReference type="PROSITE" id="PS00194">
    <property type="entry name" value="THIOREDOXIN_1"/>
    <property type="match status" value="2"/>
</dbReference>
<dbReference type="CDD" id="cd03001">
    <property type="entry name" value="PDI_a_P5"/>
    <property type="match status" value="2"/>
</dbReference>
<dbReference type="AlphaFoldDB" id="A0A4S2MJ22"/>
<keyword evidence="5" id="KW-0732">Signal</keyword>
<keyword evidence="7" id="KW-0256">Endoplasmic reticulum</keyword>
<protein>
    <recommendedName>
        <fullName evidence="4">protein disulfide-isomerase</fullName>
        <ecNumber evidence="4">5.3.4.1</ecNumber>
    </recommendedName>
</protein>
<dbReference type="PRINTS" id="PR00421">
    <property type="entry name" value="THIOREDOXIN"/>
</dbReference>
<gene>
    <name evidence="14" type="ORF">CRM22_000914</name>
</gene>
<dbReference type="InterPro" id="IPR005788">
    <property type="entry name" value="PDI_thioredoxin-like_dom"/>
</dbReference>
<evidence type="ECO:0000256" key="3">
    <source>
        <dbReference type="ARBA" id="ARBA00006347"/>
    </source>
</evidence>
<dbReference type="EMBL" id="SJOL01001796">
    <property type="protein sequence ID" value="TGZ74468.1"/>
    <property type="molecule type" value="Genomic_DNA"/>
</dbReference>
<dbReference type="GO" id="GO:0003756">
    <property type="term" value="F:protein disulfide isomerase activity"/>
    <property type="evidence" value="ECO:0007669"/>
    <property type="project" value="UniProtKB-EC"/>
</dbReference>
<evidence type="ECO:0000256" key="10">
    <source>
        <dbReference type="ARBA" id="ARBA00023284"/>
    </source>
</evidence>
<dbReference type="PROSITE" id="PS51352">
    <property type="entry name" value="THIOREDOXIN_2"/>
    <property type="match status" value="2"/>
</dbReference>
<comment type="subcellular location">
    <subcellularLocation>
        <location evidence="2">Endoplasmic reticulum lumen</location>
    </subcellularLocation>
</comment>
<evidence type="ECO:0000313" key="15">
    <source>
        <dbReference type="Proteomes" id="UP000308267"/>
    </source>
</evidence>
<dbReference type="EC" id="5.3.4.1" evidence="4"/>
<feature type="domain" description="Thioredoxin" evidence="13">
    <location>
        <begin position="18"/>
        <end position="142"/>
    </location>
</feature>
<dbReference type="GO" id="GO:0005788">
    <property type="term" value="C:endoplasmic reticulum lumen"/>
    <property type="evidence" value="ECO:0007669"/>
    <property type="project" value="UniProtKB-SubCell"/>
</dbReference>
<evidence type="ECO:0000256" key="6">
    <source>
        <dbReference type="ARBA" id="ARBA00022737"/>
    </source>
</evidence>
<dbReference type="CDD" id="cd02983">
    <property type="entry name" value="P5_C"/>
    <property type="match status" value="1"/>
</dbReference>
<evidence type="ECO:0000256" key="12">
    <source>
        <dbReference type="SAM" id="Phobius"/>
    </source>
</evidence>
<accession>A0A4S2MJ22</accession>
<evidence type="ECO:0000256" key="7">
    <source>
        <dbReference type="ARBA" id="ARBA00022824"/>
    </source>
</evidence>
<comment type="similarity">
    <text evidence="3 11">Belongs to the protein disulfide isomerase family.</text>
</comment>
<dbReference type="NCBIfam" id="TIGR01126">
    <property type="entry name" value="pdi_dom"/>
    <property type="match status" value="1"/>
</dbReference>
<proteinExistence type="inferred from homology"/>
<dbReference type="Gene3D" id="3.40.30.10">
    <property type="entry name" value="Glutaredoxin"/>
    <property type="match status" value="2"/>
</dbReference>
<evidence type="ECO:0000256" key="8">
    <source>
        <dbReference type="ARBA" id="ARBA00023157"/>
    </source>
</evidence>
<name>A0A4S2MJ22_OPIFE</name>
<keyword evidence="6" id="KW-0677">Repeat</keyword>
<dbReference type="InterPro" id="IPR013766">
    <property type="entry name" value="Thioredoxin_domain"/>
</dbReference>
<evidence type="ECO:0000313" key="14">
    <source>
        <dbReference type="EMBL" id="TGZ74468.1"/>
    </source>
</evidence>
<comment type="caution">
    <text evidence="14">The sequence shown here is derived from an EMBL/GenBank/DDBJ whole genome shotgun (WGS) entry which is preliminary data.</text>
</comment>
<comment type="catalytic activity">
    <reaction evidence="1">
        <text>Catalyzes the rearrangement of -S-S- bonds in proteins.</text>
        <dbReference type="EC" id="5.3.4.1"/>
    </reaction>
</comment>
<evidence type="ECO:0000256" key="11">
    <source>
        <dbReference type="RuleBase" id="RU004208"/>
    </source>
</evidence>
<evidence type="ECO:0000256" key="9">
    <source>
        <dbReference type="ARBA" id="ARBA00023235"/>
    </source>
</evidence>
<dbReference type="Proteomes" id="UP000308267">
    <property type="component" value="Unassembled WGS sequence"/>
</dbReference>
<keyword evidence="15" id="KW-1185">Reference proteome</keyword>
<dbReference type="GO" id="GO:0015035">
    <property type="term" value="F:protein-disulfide reductase activity"/>
    <property type="evidence" value="ECO:0007669"/>
    <property type="project" value="TreeGrafter"/>
</dbReference>
<dbReference type="FunFam" id="3.40.30.10:FF:000107">
    <property type="entry name" value="Protein disulfide-isomerase 5-2"/>
    <property type="match status" value="1"/>
</dbReference>
<dbReference type="InterPro" id="IPR036249">
    <property type="entry name" value="Thioredoxin-like_sf"/>
</dbReference>
<evidence type="ECO:0000256" key="4">
    <source>
        <dbReference type="ARBA" id="ARBA00012723"/>
    </source>
</evidence>
<keyword evidence="12" id="KW-0812">Transmembrane</keyword>
<dbReference type="PANTHER" id="PTHR45815:SF3">
    <property type="entry name" value="PROTEIN DISULFIDE-ISOMERASE A6"/>
    <property type="match status" value="1"/>
</dbReference>
<dbReference type="STRING" id="147828.A0A4S2MJ22"/>
<evidence type="ECO:0000256" key="2">
    <source>
        <dbReference type="ARBA" id="ARBA00004319"/>
    </source>
</evidence>
<keyword evidence="12" id="KW-0472">Membrane</keyword>
<evidence type="ECO:0000256" key="5">
    <source>
        <dbReference type="ARBA" id="ARBA00022729"/>
    </source>
</evidence>
<keyword evidence="9" id="KW-0413">Isomerase</keyword>
<dbReference type="Pfam" id="PF24541">
    <property type="entry name" value="Thioredox_PDIA6_C"/>
    <property type="match status" value="1"/>
</dbReference>
<dbReference type="Pfam" id="PF00085">
    <property type="entry name" value="Thioredoxin"/>
    <property type="match status" value="2"/>
</dbReference>
<dbReference type="GO" id="GO:0034976">
    <property type="term" value="P:response to endoplasmic reticulum stress"/>
    <property type="evidence" value="ECO:0007669"/>
    <property type="project" value="TreeGrafter"/>
</dbReference>
<keyword evidence="10" id="KW-0676">Redox-active center</keyword>
<organism evidence="14 15">
    <name type="scientific">Opisthorchis felineus</name>
    <dbReference type="NCBI Taxonomy" id="147828"/>
    <lineage>
        <taxon>Eukaryota</taxon>
        <taxon>Metazoa</taxon>
        <taxon>Spiralia</taxon>
        <taxon>Lophotrochozoa</taxon>
        <taxon>Platyhelminthes</taxon>
        <taxon>Trematoda</taxon>
        <taxon>Digenea</taxon>
        <taxon>Opisthorchiida</taxon>
        <taxon>Opisthorchiata</taxon>
        <taxon>Opisthorchiidae</taxon>
        <taxon>Opisthorchis</taxon>
    </lineage>
</organism>
<dbReference type="PANTHER" id="PTHR45815">
    <property type="entry name" value="PROTEIN DISULFIDE-ISOMERASE A6"/>
    <property type="match status" value="1"/>
</dbReference>
<dbReference type="FunFam" id="3.40.30.10:FF:000032">
    <property type="entry name" value="Protein disulfide-isomerase A6 homolog"/>
    <property type="match status" value="1"/>
</dbReference>
<dbReference type="SUPFAM" id="SSF52833">
    <property type="entry name" value="Thioredoxin-like"/>
    <property type="match status" value="3"/>
</dbReference>
<keyword evidence="8" id="KW-1015">Disulfide bond</keyword>
<feature type="domain" description="Thioredoxin" evidence="13">
    <location>
        <begin position="143"/>
        <end position="273"/>
    </location>
</feature>
<evidence type="ECO:0000259" key="13">
    <source>
        <dbReference type="PROSITE" id="PS51352"/>
    </source>
</evidence>